<protein>
    <submittedName>
        <fullName evidence="7">Similar to peroxisomal membrane protein PMP22</fullName>
    </submittedName>
</protein>
<keyword evidence="5 6" id="KW-0472">Membrane</keyword>
<evidence type="ECO:0000256" key="2">
    <source>
        <dbReference type="ARBA" id="ARBA00006824"/>
    </source>
</evidence>
<keyword evidence="3 6" id="KW-0812">Transmembrane</keyword>
<comment type="subcellular location">
    <subcellularLocation>
        <location evidence="1">Membrane</location>
        <topology evidence="1">Multi-pass membrane protein</topology>
    </subcellularLocation>
</comment>
<dbReference type="Proteomes" id="UP000007014">
    <property type="component" value="Chromosome 15"/>
</dbReference>
<evidence type="ECO:0000256" key="3">
    <source>
        <dbReference type="ARBA" id="ARBA00022692"/>
    </source>
</evidence>
<keyword evidence="8" id="KW-1185">Reference proteome</keyword>
<evidence type="ECO:0000256" key="5">
    <source>
        <dbReference type="ARBA" id="ARBA00023136"/>
    </source>
</evidence>
<dbReference type="AlphaFoldDB" id="M1VF62"/>
<evidence type="ECO:0000256" key="4">
    <source>
        <dbReference type="ARBA" id="ARBA00022989"/>
    </source>
</evidence>
<evidence type="ECO:0000313" key="8">
    <source>
        <dbReference type="Proteomes" id="UP000007014"/>
    </source>
</evidence>
<dbReference type="Gramene" id="CMO253CT">
    <property type="protein sequence ID" value="CMO253CT"/>
    <property type="gene ID" value="CMO253C"/>
</dbReference>
<feature type="transmembrane region" description="Helical" evidence="6">
    <location>
        <begin position="76"/>
        <end position="97"/>
    </location>
</feature>
<dbReference type="OMA" id="HEECAPA"/>
<feature type="transmembrane region" description="Helical" evidence="6">
    <location>
        <begin position="189"/>
        <end position="208"/>
    </location>
</feature>
<name>M1VF62_CYAM1</name>
<dbReference type="GO" id="GO:0005737">
    <property type="term" value="C:cytoplasm"/>
    <property type="evidence" value="ECO:0007669"/>
    <property type="project" value="TreeGrafter"/>
</dbReference>
<proteinExistence type="inferred from homology"/>
<evidence type="ECO:0000256" key="1">
    <source>
        <dbReference type="ARBA" id="ARBA00004141"/>
    </source>
</evidence>
<keyword evidence="4 6" id="KW-1133">Transmembrane helix</keyword>
<dbReference type="RefSeq" id="XP_005537633.1">
    <property type="nucleotide sequence ID" value="XM_005537576.1"/>
</dbReference>
<dbReference type="PANTHER" id="PTHR11266">
    <property type="entry name" value="PEROXISOMAL MEMBRANE PROTEIN 2, PXMP2 MPV17"/>
    <property type="match status" value="1"/>
</dbReference>
<organism evidence="7 8">
    <name type="scientific">Cyanidioschyzon merolae (strain NIES-3377 / 10D)</name>
    <name type="common">Unicellular red alga</name>
    <dbReference type="NCBI Taxonomy" id="280699"/>
    <lineage>
        <taxon>Eukaryota</taxon>
        <taxon>Rhodophyta</taxon>
        <taxon>Bangiophyceae</taxon>
        <taxon>Cyanidiales</taxon>
        <taxon>Cyanidiaceae</taxon>
        <taxon>Cyanidioschyzon</taxon>
    </lineage>
</organism>
<dbReference type="EMBL" id="AP006497">
    <property type="protein sequence ID" value="BAM81597.1"/>
    <property type="molecule type" value="Genomic_DNA"/>
</dbReference>
<dbReference type="OrthoDB" id="5858at2759"/>
<sequence>MRHVRGSPAVQAVANLYDRYLRSLQRYPVTTKSLTAASVGAAGDALAQLLERRQRTPTAERLGDPGPQKPFNWRRLVLFATFMGVFSAPVSHYWYLWLSKRFPATNMVAVSKRVACDQLLMAPTIIPATLFFLEYAGRKFVAGENGDGLLRHALQVASEETGRTLLANWTIWPIAQVVNFRFVRNELQVLFANLVGVGWNTFLSLVAAENLQKSHKTLTKAD</sequence>
<dbReference type="KEGG" id="cme:CYME_CMO253C"/>
<dbReference type="eggNOG" id="KOG1944">
    <property type="taxonomic scope" value="Eukaryota"/>
</dbReference>
<reference evidence="7 8" key="1">
    <citation type="journal article" date="2004" name="Nature">
        <title>Genome sequence of the ultrasmall unicellular red alga Cyanidioschyzon merolae 10D.</title>
        <authorList>
            <person name="Matsuzaki M."/>
            <person name="Misumi O."/>
            <person name="Shin-i T."/>
            <person name="Maruyama S."/>
            <person name="Takahara M."/>
            <person name="Miyagishima S."/>
            <person name="Mori T."/>
            <person name="Nishida K."/>
            <person name="Yagisawa F."/>
            <person name="Nishida K."/>
            <person name="Yoshida Y."/>
            <person name="Nishimura Y."/>
            <person name="Nakao S."/>
            <person name="Kobayashi T."/>
            <person name="Momoyama Y."/>
            <person name="Higashiyama T."/>
            <person name="Minoda A."/>
            <person name="Sano M."/>
            <person name="Nomoto H."/>
            <person name="Oishi K."/>
            <person name="Hayashi H."/>
            <person name="Ohta F."/>
            <person name="Nishizaka S."/>
            <person name="Haga S."/>
            <person name="Miura S."/>
            <person name="Morishita T."/>
            <person name="Kabeya Y."/>
            <person name="Terasawa K."/>
            <person name="Suzuki Y."/>
            <person name="Ishii Y."/>
            <person name="Asakawa S."/>
            <person name="Takano H."/>
            <person name="Ohta N."/>
            <person name="Kuroiwa H."/>
            <person name="Tanaka K."/>
            <person name="Shimizu N."/>
            <person name="Sugano S."/>
            <person name="Sato N."/>
            <person name="Nozaki H."/>
            <person name="Ogasawara N."/>
            <person name="Kohara Y."/>
            <person name="Kuroiwa T."/>
        </authorList>
    </citation>
    <scope>NUCLEOTIDE SEQUENCE [LARGE SCALE GENOMIC DNA]</scope>
    <source>
        <strain evidence="7 8">10D</strain>
    </source>
</reference>
<dbReference type="GO" id="GO:0016020">
    <property type="term" value="C:membrane"/>
    <property type="evidence" value="ECO:0007669"/>
    <property type="project" value="UniProtKB-SubCell"/>
</dbReference>
<gene>
    <name evidence="7" type="ORF">CYME_CMO253C</name>
</gene>
<dbReference type="HOGENOM" id="CLU_049109_4_0_1"/>
<accession>M1VF62</accession>
<dbReference type="InterPro" id="IPR007248">
    <property type="entry name" value="Mpv17_PMP22"/>
</dbReference>
<evidence type="ECO:0000313" key="7">
    <source>
        <dbReference type="EMBL" id="BAM81597.1"/>
    </source>
</evidence>
<dbReference type="STRING" id="280699.M1VF62"/>
<dbReference type="GeneID" id="16995738"/>
<evidence type="ECO:0000256" key="6">
    <source>
        <dbReference type="RuleBase" id="RU363053"/>
    </source>
</evidence>
<reference evidence="7 8" key="2">
    <citation type="journal article" date="2007" name="BMC Biol.">
        <title>A 100%-complete sequence reveals unusually simple genomic features in the hot-spring red alga Cyanidioschyzon merolae.</title>
        <authorList>
            <person name="Nozaki H."/>
            <person name="Takano H."/>
            <person name="Misumi O."/>
            <person name="Terasawa K."/>
            <person name="Matsuzaki M."/>
            <person name="Maruyama S."/>
            <person name="Nishida K."/>
            <person name="Yagisawa F."/>
            <person name="Yoshida Y."/>
            <person name="Fujiwara T."/>
            <person name="Takio S."/>
            <person name="Tamura K."/>
            <person name="Chung S.J."/>
            <person name="Nakamura S."/>
            <person name="Kuroiwa H."/>
            <person name="Tanaka K."/>
            <person name="Sato N."/>
            <person name="Kuroiwa T."/>
        </authorList>
    </citation>
    <scope>NUCLEOTIDE SEQUENCE [LARGE SCALE GENOMIC DNA]</scope>
    <source>
        <strain evidence="7 8">10D</strain>
    </source>
</reference>
<comment type="similarity">
    <text evidence="2 6">Belongs to the peroxisomal membrane protein PXMP2/4 family.</text>
</comment>
<dbReference type="Pfam" id="PF04117">
    <property type="entry name" value="Mpv17_PMP22"/>
    <property type="match status" value="1"/>
</dbReference>